<dbReference type="InterPro" id="IPR018958">
    <property type="entry name" value="Knr4/Smi1-like_dom"/>
</dbReference>
<dbReference type="Proteomes" id="UP000586252">
    <property type="component" value="Unassembled WGS sequence"/>
</dbReference>
<dbReference type="AlphaFoldDB" id="A0A7Y1MIP4"/>
<evidence type="ECO:0000313" key="2">
    <source>
        <dbReference type="EMBL" id="NNA76640.1"/>
    </source>
</evidence>
<evidence type="ECO:0000259" key="1">
    <source>
        <dbReference type="SMART" id="SM00860"/>
    </source>
</evidence>
<evidence type="ECO:0000313" key="4">
    <source>
        <dbReference type="Proteomes" id="UP000535954"/>
    </source>
</evidence>
<accession>A0A7Y1MIP4</accession>
<comment type="caution">
    <text evidence="3">The sequence shown here is derived from an EMBL/GenBank/DDBJ whole genome shotgun (WGS) entry which is preliminary data.</text>
</comment>
<dbReference type="SUPFAM" id="SSF160631">
    <property type="entry name" value="SMI1/KNR4-like"/>
    <property type="match status" value="1"/>
</dbReference>
<dbReference type="GeneID" id="45735655"/>
<reference evidence="4 5" key="1">
    <citation type="journal article" date="2020" name="Front. Microbiol.">
        <title>Genetic Organization of the aprX-lipA2 Operon Affects the Proteolytic Potential of Pseudomonas Species in Milk.</title>
        <authorList>
            <person name="Maier C."/>
            <person name="Huptas C."/>
            <person name="von Neubeck M."/>
            <person name="Scherer S."/>
            <person name="Wenning M."/>
            <person name="Lucking G."/>
        </authorList>
    </citation>
    <scope>NUCLEOTIDE SEQUENCE [LARGE SCALE GENOMIC DNA]</scope>
    <source>
        <strain evidence="3 5">WS 5404</strain>
        <strain evidence="2 4">WS 5405</strain>
    </source>
</reference>
<dbReference type="RefSeq" id="WP_057711641.1">
    <property type="nucleotide sequence ID" value="NZ_JAAQYH010000019.1"/>
</dbReference>
<name>A0A7Y1MIP4_9PSED</name>
<gene>
    <name evidence="2" type="ORF">HBO13_28820</name>
    <name evidence="3" type="ORF">HBO30_27440</name>
</gene>
<protein>
    <submittedName>
        <fullName evidence="3">SMI1/KNR4 family protein</fullName>
    </submittedName>
</protein>
<evidence type="ECO:0000313" key="3">
    <source>
        <dbReference type="EMBL" id="NNA82449.1"/>
    </source>
</evidence>
<dbReference type="Pfam" id="PF14567">
    <property type="entry name" value="SUKH_5"/>
    <property type="match status" value="1"/>
</dbReference>
<dbReference type="SMART" id="SM00860">
    <property type="entry name" value="SMI1_KNR4"/>
    <property type="match status" value="1"/>
</dbReference>
<sequence>MKKLKDLVDRYQANTRPADSASITALQEQLGFALSAEYTSFLSTFGVIVFEAYETYGLGVPNDYYLHVLNSFTDLSRDPSYPKNAVPLIETGDGQYYLYDNKAQKVLLWSTPNGGVIRVLDVDLDQFLISHIFAE</sequence>
<evidence type="ECO:0000313" key="5">
    <source>
        <dbReference type="Proteomes" id="UP000586252"/>
    </source>
</evidence>
<proteinExistence type="predicted"/>
<dbReference type="EMBL" id="JAAQYI010000017">
    <property type="protein sequence ID" value="NNA82449.1"/>
    <property type="molecule type" value="Genomic_DNA"/>
</dbReference>
<dbReference type="Proteomes" id="UP000535954">
    <property type="component" value="Unassembled WGS sequence"/>
</dbReference>
<organism evidence="3 5">
    <name type="scientific">Pseudomonas lactis</name>
    <dbReference type="NCBI Taxonomy" id="1615674"/>
    <lineage>
        <taxon>Bacteria</taxon>
        <taxon>Pseudomonadati</taxon>
        <taxon>Pseudomonadota</taxon>
        <taxon>Gammaproteobacteria</taxon>
        <taxon>Pseudomonadales</taxon>
        <taxon>Pseudomonadaceae</taxon>
        <taxon>Pseudomonas</taxon>
    </lineage>
</organism>
<dbReference type="InterPro" id="IPR037883">
    <property type="entry name" value="Knr4/Smi1-like_sf"/>
</dbReference>
<dbReference type="EMBL" id="JAAQYH010000019">
    <property type="protein sequence ID" value="NNA76640.1"/>
    <property type="molecule type" value="Genomic_DNA"/>
</dbReference>
<feature type="domain" description="Knr4/Smi1-like" evidence="1">
    <location>
        <begin position="17"/>
        <end position="130"/>
    </location>
</feature>
<dbReference type="Gene3D" id="3.40.1580.10">
    <property type="entry name" value="SMI1/KNR4-like"/>
    <property type="match status" value="1"/>
</dbReference>